<name>A0A2P2KAP0_RHIMU</name>
<dbReference type="GO" id="GO:0016020">
    <property type="term" value="C:membrane"/>
    <property type="evidence" value="ECO:0007669"/>
    <property type="project" value="UniProtKB-SubCell"/>
</dbReference>
<keyword evidence="2 5" id="KW-0812">Transmembrane</keyword>
<dbReference type="InterPro" id="IPR042512">
    <property type="entry name" value="TLCD5"/>
</dbReference>
<feature type="transmembrane region" description="Helical" evidence="6">
    <location>
        <begin position="6"/>
        <end position="23"/>
    </location>
</feature>
<evidence type="ECO:0000256" key="1">
    <source>
        <dbReference type="ARBA" id="ARBA00004141"/>
    </source>
</evidence>
<dbReference type="InterPro" id="IPR006634">
    <property type="entry name" value="TLC-dom"/>
</dbReference>
<evidence type="ECO:0000256" key="3">
    <source>
        <dbReference type="ARBA" id="ARBA00022989"/>
    </source>
</evidence>
<feature type="domain" description="TLC" evidence="7">
    <location>
        <begin position="29"/>
        <end position="159"/>
    </location>
</feature>
<proteinExistence type="predicted"/>
<evidence type="ECO:0000259" key="7">
    <source>
        <dbReference type="PROSITE" id="PS50922"/>
    </source>
</evidence>
<organism evidence="8">
    <name type="scientific">Rhizophora mucronata</name>
    <name type="common">Asiatic mangrove</name>
    <dbReference type="NCBI Taxonomy" id="61149"/>
    <lineage>
        <taxon>Eukaryota</taxon>
        <taxon>Viridiplantae</taxon>
        <taxon>Streptophyta</taxon>
        <taxon>Embryophyta</taxon>
        <taxon>Tracheophyta</taxon>
        <taxon>Spermatophyta</taxon>
        <taxon>Magnoliopsida</taxon>
        <taxon>eudicotyledons</taxon>
        <taxon>Gunneridae</taxon>
        <taxon>Pentapetalae</taxon>
        <taxon>rosids</taxon>
        <taxon>fabids</taxon>
        <taxon>Malpighiales</taxon>
        <taxon>Rhizophoraceae</taxon>
        <taxon>Rhizophora</taxon>
    </lineage>
</organism>
<evidence type="ECO:0000256" key="6">
    <source>
        <dbReference type="SAM" id="Phobius"/>
    </source>
</evidence>
<keyword evidence="3 6" id="KW-1133">Transmembrane helix</keyword>
<evidence type="ECO:0000256" key="4">
    <source>
        <dbReference type="ARBA" id="ARBA00023136"/>
    </source>
</evidence>
<dbReference type="EMBL" id="GGEC01022321">
    <property type="protein sequence ID" value="MBX02805.1"/>
    <property type="molecule type" value="Transcribed_RNA"/>
</dbReference>
<protein>
    <recommendedName>
        <fullName evidence="7">TLC domain-containing protein</fullName>
    </recommendedName>
</protein>
<keyword evidence="4 5" id="KW-0472">Membrane</keyword>
<comment type="subcellular location">
    <subcellularLocation>
        <location evidence="1">Membrane</location>
        <topology evidence="1">Multi-pass membrane protein</topology>
    </subcellularLocation>
</comment>
<dbReference type="PROSITE" id="PS50922">
    <property type="entry name" value="TLC"/>
    <property type="match status" value="1"/>
</dbReference>
<dbReference type="PANTHER" id="PTHR31898">
    <property type="entry name" value="TRANSMEMBRANE PROTEIN 136"/>
    <property type="match status" value="1"/>
</dbReference>
<dbReference type="Pfam" id="PF03798">
    <property type="entry name" value="TRAM_LAG1_CLN8"/>
    <property type="match status" value="1"/>
</dbReference>
<sequence>MEKYVVDLIIVGVVSWTTLFLLIRRTSPKRTFEFCNRLVSTIHATLAVVLASLSVENWRCPVCPLASKSSPSQMKTLAVTVSYLIYDLACCFCDQQVDLDNAIHHLVSIVGLGAGLAYERVPISPSQNQKFPRIFFSVRLISLVIGNEEMTTQPSAGCY</sequence>
<evidence type="ECO:0000256" key="2">
    <source>
        <dbReference type="ARBA" id="ARBA00022692"/>
    </source>
</evidence>
<evidence type="ECO:0000256" key="5">
    <source>
        <dbReference type="PROSITE-ProRule" id="PRU00205"/>
    </source>
</evidence>
<evidence type="ECO:0000313" key="8">
    <source>
        <dbReference type="EMBL" id="MBX02805.1"/>
    </source>
</evidence>
<dbReference type="PANTHER" id="PTHR31898:SF1">
    <property type="entry name" value="TLC DOMAIN-CONTAINING PROTEIN 5"/>
    <property type="match status" value="1"/>
</dbReference>
<reference evidence="8" key="1">
    <citation type="submission" date="2018-02" db="EMBL/GenBank/DDBJ databases">
        <title>Rhizophora mucronata_Transcriptome.</title>
        <authorList>
            <person name="Meera S.P."/>
            <person name="Sreeshan A."/>
            <person name="Augustine A."/>
        </authorList>
    </citation>
    <scope>NUCLEOTIDE SEQUENCE</scope>
    <source>
        <tissue evidence="8">Leaf</tissue>
    </source>
</reference>
<dbReference type="AlphaFoldDB" id="A0A2P2KAP0"/>
<accession>A0A2P2KAP0</accession>